<name>A0A9J5YZ36_SOLCO</name>
<accession>A0A9J5YZ36</accession>
<organism evidence="1 2">
    <name type="scientific">Solanum commersonii</name>
    <name type="common">Commerson's wild potato</name>
    <name type="synonym">Commerson's nightshade</name>
    <dbReference type="NCBI Taxonomy" id="4109"/>
    <lineage>
        <taxon>Eukaryota</taxon>
        <taxon>Viridiplantae</taxon>
        <taxon>Streptophyta</taxon>
        <taxon>Embryophyta</taxon>
        <taxon>Tracheophyta</taxon>
        <taxon>Spermatophyta</taxon>
        <taxon>Magnoliopsida</taxon>
        <taxon>eudicotyledons</taxon>
        <taxon>Gunneridae</taxon>
        <taxon>Pentapetalae</taxon>
        <taxon>asterids</taxon>
        <taxon>lamiids</taxon>
        <taxon>Solanales</taxon>
        <taxon>Solanaceae</taxon>
        <taxon>Solanoideae</taxon>
        <taxon>Solaneae</taxon>
        <taxon>Solanum</taxon>
    </lineage>
</organism>
<dbReference type="EMBL" id="JACXVP010000005">
    <property type="protein sequence ID" value="KAG5605141.1"/>
    <property type="molecule type" value="Genomic_DNA"/>
</dbReference>
<comment type="caution">
    <text evidence="1">The sequence shown here is derived from an EMBL/GenBank/DDBJ whole genome shotgun (WGS) entry which is preliminary data.</text>
</comment>
<dbReference type="AlphaFoldDB" id="A0A9J5YZ36"/>
<gene>
    <name evidence="1" type="ORF">H5410_026633</name>
</gene>
<keyword evidence="2" id="KW-1185">Reference proteome</keyword>
<dbReference type="Proteomes" id="UP000824120">
    <property type="component" value="Chromosome 5"/>
</dbReference>
<evidence type="ECO:0000313" key="2">
    <source>
        <dbReference type="Proteomes" id="UP000824120"/>
    </source>
</evidence>
<protein>
    <submittedName>
        <fullName evidence="1">Uncharacterized protein</fullName>
    </submittedName>
</protein>
<proteinExistence type="predicted"/>
<reference evidence="1 2" key="1">
    <citation type="submission" date="2020-09" db="EMBL/GenBank/DDBJ databases">
        <title>De no assembly of potato wild relative species, Solanum commersonii.</title>
        <authorList>
            <person name="Cho K."/>
        </authorList>
    </citation>
    <scope>NUCLEOTIDE SEQUENCE [LARGE SCALE GENOMIC DNA]</scope>
    <source>
        <strain evidence="1">LZ3.2</strain>
        <tissue evidence="1">Leaf</tissue>
    </source>
</reference>
<sequence length="142" mass="16339">MTYIENIYKIQNYLNLNPSSITTKDPNQDYITHKLQGYNKLIAQPKTKANLVKTCYNYGLISTTYTYDREELNAEILHEEIKPPIKVVKIGLTKDKIIPEDSGEQRQIPKIETPSFYANKRIIGISTITQELANNYLNDNAI</sequence>
<evidence type="ECO:0000313" key="1">
    <source>
        <dbReference type="EMBL" id="KAG5605141.1"/>
    </source>
</evidence>